<keyword evidence="7" id="KW-0807">Transducer</keyword>
<dbReference type="GO" id="GO:0004930">
    <property type="term" value="F:G protein-coupled receptor activity"/>
    <property type="evidence" value="ECO:0007669"/>
    <property type="project" value="UniProtKB-KW"/>
</dbReference>
<gene>
    <name evidence="10" type="ORF">MEDL_41362</name>
</gene>
<evidence type="ECO:0000256" key="6">
    <source>
        <dbReference type="ARBA" id="ARBA00023170"/>
    </source>
</evidence>
<feature type="transmembrane region" description="Helical" evidence="8">
    <location>
        <begin position="196"/>
        <end position="219"/>
    </location>
</feature>
<dbReference type="Gene3D" id="1.20.1070.10">
    <property type="entry name" value="Rhodopsin 7-helix transmembrane proteins"/>
    <property type="match status" value="1"/>
</dbReference>
<reference evidence="10" key="1">
    <citation type="submission" date="2021-03" db="EMBL/GenBank/DDBJ databases">
        <authorList>
            <person name="Bekaert M."/>
        </authorList>
    </citation>
    <scope>NUCLEOTIDE SEQUENCE</scope>
</reference>
<dbReference type="OrthoDB" id="6069656at2759"/>
<evidence type="ECO:0000313" key="10">
    <source>
        <dbReference type="EMBL" id="CAG2228442.1"/>
    </source>
</evidence>
<accession>A0A8S3T4K4</accession>
<feature type="transmembrane region" description="Helical" evidence="8">
    <location>
        <begin position="144"/>
        <end position="164"/>
    </location>
</feature>
<protein>
    <recommendedName>
        <fullName evidence="9">G-protein coupled receptors family 1 profile domain-containing protein</fullName>
    </recommendedName>
</protein>
<comment type="subcellular location">
    <subcellularLocation>
        <location evidence="1">Membrane</location>
        <topology evidence="1">Multi-pass membrane protein</topology>
    </subcellularLocation>
</comment>
<evidence type="ECO:0000256" key="1">
    <source>
        <dbReference type="ARBA" id="ARBA00004141"/>
    </source>
</evidence>
<dbReference type="Proteomes" id="UP000683360">
    <property type="component" value="Unassembled WGS sequence"/>
</dbReference>
<dbReference type="AlphaFoldDB" id="A0A8S3T4K4"/>
<dbReference type="EMBL" id="CAJPWZ010001995">
    <property type="protein sequence ID" value="CAG2228442.1"/>
    <property type="molecule type" value="Genomic_DNA"/>
</dbReference>
<dbReference type="InterPro" id="IPR017452">
    <property type="entry name" value="GPCR_Rhodpsn_7TM"/>
</dbReference>
<keyword evidence="5 8" id="KW-0472">Membrane</keyword>
<evidence type="ECO:0000256" key="5">
    <source>
        <dbReference type="ARBA" id="ARBA00023136"/>
    </source>
</evidence>
<keyword evidence="3 8" id="KW-1133">Transmembrane helix</keyword>
<evidence type="ECO:0000256" key="4">
    <source>
        <dbReference type="ARBA" id="ARBA00023040"/>
    </source>
</evidence>
<keyword evidence="6" id="KW-0675">Receptor</keyword>
<evidence type="ECO:0000259" key="9">
    <source>
        <dbReference type="PROSITE" id="PS50262"/>
    </source>
</evidence>
<feature type="transmembrane region" description="Helical" evidence="8">
    <location>
        <begin position="307"/>
        <end position="331"/>
    </location>
</feature>
<feature type="transmembrane region" description="Helical" evidence="8">
    <location>
        <begin position="240"/>
        <end position="260"/>
    </location>
</feature>
<feature type="transmembrane region" description="Helical" evidence="8">
    <location>
        <begin position="14"/>
        <end position="39"/>
    </location>
</feature>
<dbReference type="PANTHER" id="PTHR24238">
    <property type="entry name" value="G-PROTEIN COUPLED RECEPTOR"/>
    <property type="match status" value="1"/>
</dbReference>
<keyword evidence="2 8" id="KW-0812">Transmembrane</keyword>
<comment type="caution">
    <text evidence="10">The sequence shown here is derived from an EMBL/GenBank/DDBJ whole genome shotgun (WGS) entry which is preliminary data.</text>
</comment>
<feature type="domain" description="G-protein coupled receptors family 1 profile" evidence="9">
    <location>
        <begin position="32"/>
        <end position="257"/>
    </location>
</feature>
<name>A0A8S3T4K4_MYTED</name>
<organism evidence="10 11">
    <name type="scientific">Mytilus edulis</name>
    <name type="common">Blue mussel</name>
    <dbReference type="NCBI Taxonomy" id="6550"/>
    <lineage>
        <taxon>Eukaryota</taxon>
        <taxon>Metazoa</taxon>
        <taxon>Spiralia</taxon>
        <taxon>Lophotrochozoa</taxon>
        <taxon>Mollusca</taxon>
        <taxon>Bivalvia</taxon>
        <taxon>Autobranchia</taxon>
        <taxon>Pteriomorphia</taxon>
        <taxon>Mytilida</taxon>
        <taxon>Mytiloidea</taxon>
        <taxon>Mytilidae</taxon>
        <taxon>Mytilinae</taxon>
        <taxon>Mytilus</taxon>
    </lineage>
</organism>
<sequence length="353" mass="40475">MARPFEIRMDTDHALLQIFIGITVLAYIAVVFNIIVFVVLCRKNLVSPATILMQGLAISDGLTAFSAYGLEPLFQMNYKSVNFLLQSTLLELKYPLCGIYVHFRYISSDIQLVSLILTTCIGVQKCVALRFPIWTKLHLTNRKATGVCLMCFVISFAINLPRHFGLKFSDEKLKYFSSGCTVEAGPLIKYGLLEHVMTSIVIASILCLIMTVCTGYIVYKLKTNTFKGRQTTKSKQERRSIIMVLLVLVIFLVSELPKMFTLSEMFQDTTFLLEESRENELITLIMDERFRFSVYLHYVLGFDLNRALILAECKNIFTMLGCISNFVIYVSTSQKLRNELKLFFQCKKLKRRH</sequence>
<dbReference type="InterPro" id="IPR000276">
    <property type="entry name" value="GPCR_Rhodpsn"/>
</dbReference>
<evidence type="ECO:0000256" key="2">
    <source>
        <dbReference type="ARBA" id="ARBA00022692"/>
    </source>
</evidence>
<evidence type="ECO:0000256" key="3">
    <source>
        <dbReference type="ARBA" id="ARBA00022989"/>
    </source>
</evidence>
<dbReference type="Pfam" id="PF00001">
    <property type="entry name" value="7tm_1"/>
    <property type="match status" value="1"/>
</dbReference>
<evidence type="ECO:0000313" key="11">
    <source>
        <dbReference type="Proteomes" id="UP000683360"/>
    </source>
</evidence>
<dbReference type="PANTHER" id="PTHR24238:SF47">
    <property type="entry name" value="ECDYSTEROIDS_DOPAMINE RECEPTOR-RELATED"/>
    <property type="match status" value="1"/>
</dbReference>
<evidence type="ECO:0000256" key="8">
    <source>
        <dbReference type="SAM" id="Phobius"/>
    </source>
</evidence>
<dbReference type="GO" id="GO:0016020">
    <property type="term" value="C:membrane"/>
    <property type="evidence" value="ECO:0007669"/>
    <property type="project" value="UniProtKB-SubCell"/>
</dbReference>
<evidence type="ECO:0000256" key="7">
    <source>
        <dbReference type="ARBA" id="ARBA00023224"/>
    </source>
</evidence>
<dbReference type="PROSITE" id="PS50262">
    <property type="entry name" value="G_PROTEIN_RECEP_F1_2"/>
    <property type="match status" value="1"/>
</dbReference>
<keyword evidence="4" id="KW-0297">G-protein coupled receptor</keyword>
<proteinExistence type="predicted"/>
<dbReference type="SUPFAM" id="SSF81321">
    <property type="entry name" value="Family A G protein-coupled receptor-like"/>
    <property type="match status" value="1"/>
</dbReference>
<keyword evidence="11" id="KW-1185">Reference proteome</keyword>